<reference evidence="2" key="1">
    <citation type="submission" date="2016-02" db="EMBL/GenBank/DDBJ databases">
        <title>Comparative genomics of biotechnologically important yeasts.</title>
        <authorList>
            <consortium name="DOE Joint Genome Institute"/>
            <person name="Riley R."/>
            <person name="Haridas S."/>
            <person name="Wolfe K.H."/>
            <person name="Lopes M.R."/>
            <person name="Hittinger C.T."/>
            <person name="Goker M."/>
            <person name="Salamov A."/>
            <person name="Wisecaver J."/>
            <person name="Long T.M."/>
            <person name="Aerts A.L."/>
            <person name="Barry K."/>
            <person name="Choi C."/>
            <person name="Clum A."/>
            <person name="Coughlan A.Y."/>
            <person name="Deshpande S."/>
            <person name="Douglass A.P."/>
            <person name="Hanson S.J."/>
            <person name="Klenk H.-P."/>
            <person name="Labutti K."/>
            <person name="Lapidus A."/>
            <person name="Lindquist E."/>
            <person name="Lipzen A."/>
            <person name="Meier-Kolthoff J.P."/>
            <person name="Ohm R.A."/>
            <person name="Otillar R.P."/>
            <person name="Pangilinan J."/>
            <person name="Peng Y."/>
            <person name="Rokas A."/>
            <person name="Rosa C.A."/>
            <person name="Scheuner C."/>
            <person name="Sibirny A.A."/>
            <person name="Slot J.C."/>
            <person name="Stielow J.B."/>
            <person name="Sun H."/>
            <person name="Kurtzman C.P."/>
            <person name="Blackwell M."/>
            <person name="Jeffries T.W."/>
            <person name="Grigoriev I.V."/>
        </authorList>
    </citation>
    <scope>NUCLEOTIDE SEQUENCE [LARGE SCALE GENOMIC DNA]</scope>
    <source>
        <strain evidence="2">NRRL Y-17796</strain>
    </source>
</reference>
<dbReference type="EMBL" id="KV453844">
    <property type="protein sequence ID" value="ODV88489.1"/>
    <property type="molecule type" value="Genomic_DNA"/>
</dbReference>
<evidence type="ECO:0000313" key="1">
    <source>
        <dbReference type="EMBL" id="ODV88489.1"/>
    </source>
</evidence>
<dbReference type="Proteomes" id="UP000095023">
    <property type="component" value="Unassembled WGS sequence"/>
</dbReference>
<organism evidence="1 2">
    <name type="scientific">Tortispora caseinolytica NRRL Y-17796</name>
    <dbReference type="NCBI Taxonomy" id="767744"/>
    <lineage>
        <taxon>Eukaryota</taxon>
        <taxon>Fungi</taxon>
        <taxon>Dikarya</taxon>
        <taxon>Ascomycota</taxon>
        <taxon>Saccharomycotina</taxon>
        <taxon>Trigonopsidomycetes</taxon>
        <taxon>Trigonopsidales</taxon>
        <taxon>Trigonopsidaceae</taxon>
        <taxon>Tortispora</taxon>
    </lineage>
</organism>
<sequence>MLLSKFIDLVCTLQSAEKRNKNLLPVLYYNAYISSTSSSSKIENLLVSASMFYWSASNATMIQSAIQLRLSH</sequence>
<accession>A0A1E4T9S4</accession>
<dbReference type="AlphaFoldDB" id="A0A1E4T9S4"/>
<protein>
    <submittedName>
        <fullName evidence="1">Uncharacterized protein</fullName>
    </submittedName>
</protein>
<proteinExistence type="predicted"/>
<evidence type="ECO:0000313" key="2">
    <source>
        <dbReference type="Proteomes" id="UP000095023"/>
    </source>
</evidence>
<name>A0A1E4T9S4_9ASCO</name>
<gene>
    <name evidence="1" type="ORF">CANCADRAFT_66366</name>
</gene>
<keyword evidence="2" id="KW-1185">Reference proteome</keyword>